<feature type="transmembrane region" description="Helical" evidence="2">
    <location>
        <begin position="727"/>
        <end position="752"/>
    </location>
</feature>
<keyword evidence="5" id="KW-1185">Reference proteome</keyword>
<feature type="transmembrane region" description="Helical" evidence="2">
    <location>
        <begin position="556"/>
        <end position="578"/>
    </location>
</feature>
<feature type="transmembrane region" description="Helical" evidence="2">
    <location>
        <begin position="590"/>
        <end position="609"/>
    </location>
</feature>
<feature type="transmembrane region" description="Helical" evidence="2">
    <location>
        <begin position="673"/>
        <end position="693"/>
    </location>
</feature>
<feature type="transmembrane region" description="Helical" evidence="2">
    <location>
        <begin position="700"/>
        <end position="721"/>
    </location>
</feature>
<feature type="transmembrane region" description="Helical" evidence="2">
    <location>
        <begin position="450"/>
        <end position="475"/>
    </location>
</feature>
<name>A0A1N7DIL5_9GAMM</name>
<evidence type="ECO:0000313" key="4">
    <source>
        <dbReference type="EMBL" id="SIR75615.1"/>
    </source>
</evidence>
<sequence>MATELSIVISASAMIGGAISALKTLTGGLDSVRRSSNILGNEQRRLKSEIDRLGTSSGVSKLQRQYDKLGSTMKGLRVNAIKQASIQTSLENNRAARANMQGEVMGLVGAGMTIAAPVKLAIDFESAMADVKKVVDFGDNPVIAKKQFQELSDEILNLSTIRPMSANDIAQIVALGGQSNIARGELMKFADDAVKMGVAFDVSAQQAGQSMAEMRTAFGMNQTQVVELADQINYLGNNTPAAAQGIMNIVQRVGAFGEVAGSSAGAIAAVGATIRGMGVNEEIAATGIKNMFLALGKGENATKSQRAAYQKLGLDSEQVAKDMQKDAEGTTLKVLESISKLEKYEQGQVLESLFGSESLLAIAPLLSQLDTLKDNLNKVADSTQYAGSMNDEYEARAATTANNLQTLKGQMVALGITVGSVVLPALNGLVNDLKPVIEKVIAFAKANPELVATLFKIGAALFAFKVGSLGVRFVFSLLSSGLLSVMGIGVRTAGTVKLLSASFGLLKMGRAVSALRLFGLSARQARIAISLFTGGLNLIRSGVAGFVSVLGKTMTFARLFGSSLVGVGMKAAQAFMMVGRVIAIAGRAMLTNPIVLIGMAIAGVAYLIYKNWDTVKPVLIGFWQSITQSASGAWQWLVGIWSGFTTWFGGLWTGITAWASNAWTAITTGASNAWSWLVGIWGGVVAWFGGLWTSVQAVTAGVWTGITGFIGSVWASIQGLVSAGVQGLMAIIRGFSPVSAFAAAFSAVWGFLSGLVGRFRTFGVNIIQGLIGGIKSMAGAVVGAISSTVGNVAGTAKRMLGINSPSRVFRQFGSWVSEGLAIGINKGGQRPVSAIGQVASGVTANFGAKMGNLSAQISTSVGEHQARMANANNANAQNQGSITIYFNPTINANGGDMGKIERALQFSQTEFEKMFNRMQADKLRRAY</sequence>
<dbReference type="AlphaFoldDB" id="A0A1N7DIL5"/>
<dbReference type="RefSeq" id="WP_076554456.1">
    <property type="nucleotide sequence ID" value="NZ_FTNU01000001.1"/>
</dbReference>
<feature type="transmembrane region" description="Helical" evidence="2">
    <location>
        <begin position="527"/>
        <end position="550"/>
    </location>
</feature>
<keyword evidence="1" id="KW-1188">Viral release from host cell</keyword>
<evidence type="ECO:0000259" key="3">
    <source>
        <dbReference type="Pfam" id="PF10145"/>
    </source>
</evidence>
<organism evidence="4 5">
    <name type="scientific">Moraxella cuniculi DSM 21768</name>
    <dbReference type="NCBI Taxonomy" id="1122245"/>
    <lineage>
        <taxon>Bacteria</taxon>
        <taxon>Pseudomonadati</taxon>
        <taxon>Pseudomonadota</taxon>
        <taxon>Gammaproteobacteria</taxon>
        <taxon>Moraxellales</taxon>
        <taxon>Moraxellaceae</taxon>
        <taxon>Moraxella</taxon>
    </lineage>
</organism>
<reference evidence="5" key="1">
    <citation type="submission" date="2017-01" db="EMBL/GenBank/DDBJ databases">
        <authorList>
            <person name="Varghese N."/>
            <person name="Submissions S."/>
        </authorList>
    </citation>
    <scope>NUCLEOTIDE SEQUENCE [LARGE SCALE GENOMIC DNA]</scope>
    <source>
        <strain evidence="5">DSM 21768</strain>
    </source>
</reference>
<proteinExistence type="predicted"/>
<dbReference type="PANTHER" id="PTHR37813">
    <property type="entry name" value="FELS-2 PROPHAGE PROTEIN"/>
    <property type="match status" value="1"/>
</dbReference>
<keyword evidence="2" id="KW-1133">Transmembrane helix</keyword>
<feature type="transmembrane region" description="Helical" evidence="2">
    <location>
        <begin position="481"/>
        <end position="506"/>
    </location>
</feature>
<dbReference type="Pfam" id="PF10145">
    <property type="entry name" value="PhageMin_Tail"/>
    <property type="match status" value="1"/>
</dbReference>
<gene>
    <name evidence="4" type="ORF">SAMN02745664_101292</name>
</gene>
<dbReference type="InterPro" id="IPR010090">
    <property type="entry name" value="Phage_tape_meas"/>
</dbReference>
<feature type="transmembrane region" description="Helical" evidence="2">
    <location>
        <begin position="411"/>
        <end position="430"/>
    </location>
</feature>
<dbReference type="PANTHER" id="PTHR37813:SF1">
    <property type="entry name" value="FELS-2 PROPHAGE PROTEIN"/>
    <property type="match status" value="1"/>
</dbReference>
<dbReference type="STRING" id="34061.B0189_01765"/>
<dbReference type="EMBL" id="FTNU01000001">
    <property type="protein sequence ID" value="SIR75615.1"/>
    <property type="molecule type" value="Genomic_DNA"/>
</dbReference>
<feature type="domain" description="Phage tail tape measure protein" evidence="3">
    <location>
        <begin position="153"/>
        <end position="355"/>
    </location>
</feature>
<evidence type="ECO:0000256" key="2">
    <source>
        <dbReference type="SAM" id="Phobius"/>
    </source>
</evidence>
<evidence type="ECO:0000313" key="5">
    <source>
        <dbReference type="Proteomes" id="UP000187495"/>
    </source>
</evidence>
<keyword evidence="2" id="KW-0812">Transmembrane</keyword>
<keyword evidence="2" id="KW-0472">Membrane</keyword>
<accession>A0A1N7DIL5</accession>
<dbReference type="Proteomes" id="UP000187495">
    <property type="component" value="Unassembled WGS sequence"/>
</dbReference>
<protein>
    <submittedName>
        <fullName evidence="4">Phage tail tape measure protein, TP901 family, core region</fullName>
    </submittedName>
</protein>
<dbReference type="NCBIfam" id="TIGR01760">
    <property type="entry name" value="tape_meas_TP901"/>
    <property type="match status" value="1"/>
</dbReference>
<evidence type="ECO:0000256" key="1">
    <source>
        <dbReference type="ARBA" id="ARBA00022612"/>
    </source>
</evidence>